<gene>
    <name evidence="1" type="ORF">K443DRAFT_675237</name>
</gene>
<protein>
    <submittedName>
        <fullName evidence="1">Uncharacterized protein</fullName>
    </submittedName>
</protein>
<keyword evidence="2" id="KW-1185">Reference proteome</keyword>
<proteinExistence type="predicted"/>
<evidence type="ECO:0000313" key="1">
    <source>
        <dbReference type="EMBL" id="KIK05274.1"/>
    </source>
</evidence>
<reference evidence="1 2" key="1">
    <citation type="submission" date="2014-04" db="EMBL/GenBank/DDBJ databases">
        <authorList>
            <consortium name="DOE Joint Genome Institute"/>
            <person name="Kuo A."/>
            <person name="Kohler A."/>
            <person name="Nagy L.G."/>
            <person name="Floudas D."/>
            <person name="Copeland A."/>
            <person name="Barry K.W."/>
            <person name="Cichocki N."/>
            <person name="Veneault-Fourrey C."/>
            <person name="LaButti K."/>
            <person name="Lindquist E.A."/>
            <person name="Lipzen A."/>
            <person name="Lundell T."/>
            <person name="Morin E."/>
            <person name="Murat C."/>
            <person name="Sun H."/>
            <person name="Tunlid A."/>
            <person name="Henrissat B."/>
            <person name="Grigoriev I.V."/>
            <person name="Hibbett D.S."/>
            <person name="Martin F."/>
            <person name="Nordberg H.P."/>
            <person name="Cantor M.N."/>
            <person name="Hua S.X."/>
        </authorList>
    </citation>
    <scope>NUCLEOTIDE SEQUENCE [LARGE SCALE GENOMIC DNA]</scope>
    <source>
        <strain evidence="1 2">LaAM-08-1</strain>
    </source>
</reference>
<organism evidence="1 2">
    <name type="scientific">Laccaria amethystina LaAM-08-1</name>
    <dbReference type="NCBI Taxonomy" id="1095629"/>
    <lineage>
        <taxon>Eukaryota</taxon>
        <taxon>Fungi</taxon>
        <taxon>Dikarya</taxon>
        <taxon>Basidiomycota</taxon>
        <taxon>Agaricomycotina</taxon>
        <taxon>Agaricomycetes</taxon>
        <taxon>Agaricomycetidae</taxon>
        <taxon>Agaricales</taxon>
        <taxon>Agaricineae</taxon>
        <taxon>Hydnangiaceae</taxon>
        <taxon>Laccaria</taxon>
    </lineage>
</organism>
<reference evidence="2" key="2">
    <citation type="submission" date="2015-01" db="EMBL/GenBank/DDBJ databases">
        <title>Evolutionary Origins and Diversification of the Mycorrhizal Mutualists.</title>
        <authorList>
            <consortium name="DOE Joint Genome Institute"/>
            <consortium name="Mycorrhizal Genomics Consortium"/>
            <person name="Kohler A."/>
            <person name="Kuo A."/>
            <person name="Nagy L.G."/>
            <person name="Floudas D."/>
            <person name="Copeland A."/>
            <person name="Barry K.W."/>
            <person name="Cichocki N."/>
            <person name="Veneault-Fourrey C."/>
            <person name="LaButti K."/>
            <person name="Lindquist E.A."/>
            <person name="Lipzen A."/>
            <person name="Lundell T."/>
            <person name="Morin E."/>
            <person name="Murat C."/>
            <person name="Riley R."/>
            <person name="Ohm R."/>
            <person name="Sun H."/>
            <person name="Tunlid A."/>
            <person name="Henrissat B."/>
            <person name="Grigoriev I.V."/>
            <person name="Hibbett D.S."/>
            <person name="Martin F."/>
        </authorList>
    </citation>
    <scope>NUCLEOTIDE SEQUENCE [LARGE SCALE GENOMIC DNA]</scope>
    <source>
        <strain evidence="2">LaAM-08-1</strain>
    </source>
</reference>
<dbReference type="HOGENOM" id="CLU_2812777_0_0_1"/>
<name>A0A0C9XUB1_9AGAR</name>
<dbReference type="EMBL" id="KN838561">
    <property type="protein sequence ID" value="KIK05274.1"/>
    <property type="molecule type" value="Genomic_DNA"/>
</dbReference>
<dbReference type="Proteomes" id="UP000054477">
    <property type="component" value="Unassembled WGS sequence"/>
</dbReference>
<dbReference type="AlphaFoldDB" id="A0A0C9XUB1"/>
<accession>A0A0C9XUB1</accession>
<sequence length="67" mass="7867">MGRLTILQKKVWEARRRLISKTNYALSNNTTRVCSSCTPSSLDFASMIELRLDVDTGQNKWKRMFWL</sequence>
<evidence type="ECO:0000313" key="2">
    <source>
        <dbReference type="Proteomes" id="UP000054477"/>
    </source>
</evidence>